<evidence type="ECO:0000256" key="3">
    <source>
        <dbReference type="ARBA" id="ARBA00022448"/>
    </source>
</evidence>
<evidence type="ECO:0000313" key="13">
    <source>
        <dbReference type="Proteomes" id="UP000620124"/>
    </source>
</evidence>
<proteinExistence type="inferred from homology"/>
<feature type="transmembrane region" description="Helical" evidence="11">
    <location>
        <begin position="45"/>
        <end position="65"/>
    </location>
</feature>
<evidence type="ECO:0000256" key="1">
    <source>
        <dbReference type="ARBA" id="ARBA00004477"/>
    </source>
</evidence>
<comment type="subcellular location">
    <subcellularLocation>
        <location evidence="1">Endoplasmic reticulum membrane</location>
        <topology evidence="1">Multi-pass membrane protein</topology>
    </subcellularLocation>
</comment>
<feature type="transmembrane region" description="Helical" evidence="11">
    <location>
        <begin position="199"/>
        <end position="219"/>
    </location>
</feature>
<feature type="transmembrane region" description="Helical" evidence="11">
    <location>
        <begin position="85"/>
        <end position="102"/>
    </location>
</feature>
<feature type="transmembrane region" description="Helical" evidence="11">
    <location>
        <begin position="114"/>
        <end position="133"/>
    </location>
</feature>
<comment type="caution">
    <text evidence="12">The sequence shown here is derived from an EMBL/GenBank/DDBJ whole genome shotgun (WGS) entry which is preliminary data.</text>
</comment>
<dbReference type="AlphaFoldDB" id="A0A8H6YGR4"/>
<dbReference type="InterPro" id="IPR000133">
    <property type="entry name" value="ER_ret_rcpt"/>
</dbReference>
<dbReference type="Proteomes" id="UP000620124">
    <property type="component" value="Unassembled WGS sequence"/>
</dbReference>
<dbReference type="PANTHER" id="PTHR10585">
    <property type="entry name" value="ER LUMEN PROTEIN RETAINING RECEPTOR"/>
    <property type="match status" value="1"/>
</dbReference>
<dbReference type="OrthoDB" id="7694678at2759"/>
<feature type="transmembrane region" description="Helical" evidence="11">
    <location>
        <begin position="170"/>
        <end position="187"/>
    </location>
</feature>
<keyword evidence="8 11" id="KW-1133">Transmembrane helix</keyword>
<keyword evidence="4 11" id="KW-0812">Transmembrane</keyword>
<evidence type="ECO:0000256" key="10">
    <source>
        <dbReference type="ARBA" id="ARBA00023170"/>
    </source>
</evidence>
<dbReference type="GO" id="GO:0006621">
    <property type="term" value="P:protein retention in ER lumen"/>
    <property type="evidence" value="ECO:0007669"/>
    <property type="project" value="InterPro"/>
</dbReference>
<reference evidence="12" key="1">
    <citation type="submission" date="2020-05" db="EMBL/GenBank/DDBJ databases">
        <title>Mycena genomes resolve the evolution of fungal bioluminescence.</title>
        <authorList>
            <person name="Tsai I.J."/>
        </authorList>
    </citation>
    <scope>NUCLEOTIDE SEQUENCE</scope>
    <source>
        <strain evidence="12">CCC161011</strain>
    </source>
</reference>
<keyword evidence="6" id="KW-0931">ER-Golgi transport</keyword>
<gene>
    <name evidence="12" type="ORF">MVEN_00843100</name>
</gene>
<evidence type="ECO:0000256" key="5">
    <source>
        <dbReference type="ARBA" id="ARBA00022824"/>
    </source>
</evidence>
<dbReference type="GO" id="GO:0015031">
    <property type="term" value="P:protein transport"/>
    <property type="evidence" value="ECO:0007669"/>
    <property type="project" value="UniProtKB-KW"/>
</dbReference>
<dbReference type="GO" id="GO:0005789">
    <property type="term" value="C:endoplasmic reticulum membrane"/>
    <property type="evidence" value="ECO:0007669"/>
    <property type="project" value="UniProtKB-SubCell"/>
</dbReference>
<sequence>MNIFRLLGDFAHLLAKFILIWSIHRNKSAEGKYHSQQYPFLVAHVVCPFSGISLLTQAMYALVFIARYLDLFFRFISFYNTFMKAFYIASALYVLVLMRWIYPYTPDTRMAWQASAIILGSSLVIGLIFNYHFSVTEVLWSFSIALESVCVIPQLIILRETTVPTVITSYYLLALGMYRALYLPNWIYRYATDNVLDPIAAFFGILQTALYLDFAWVYYSRQRIKAARRPACGLGGLQTGMVHSVVEQQK</sequence>
<dbReference type="PRINTS" id="PR00660">
    <property type="entry name" value="ERLUMENR"/>
</dbReference>
<evidence type="ECO:0000313" key="12">
    <source>
        <dbReference type="EMBL" id="KAF7357964.1"/>
    </source>
</evidence>
<evidence type="ECO:0000256" key="4">
    <source>
        <dbReference type="ARBA" id="ARBA00022692"/>
    </source>
</evidence>
<keyword evidence="9 11" id="KW-0472">Membrane</keyword>
<dbReference type="Pfam" id="PF00810">
    <property type="entry name" value="ER_lumen_recept"/>
    <property type="match status" value="1"/>
</dbReference>
<dbReference type="EMBL" id="JACAZI010000006">
    <property type="protein sequence ID" value="KAF7357964.1"/>
    <property type="molecule type" value="Genomic_DNA"/>
</dbReference>
<keyword evidence="7" id="KW-0653">Protein transport</keyword>
<keyword evidence="3" id="KW-0813">Transport</keyword>
<keyword evidence="13" id="KW-1185">Reference proteome</keyword>
<evidence type="ECO:0000256" key="6">
    <source>
        <dbReference type="ARBA" id="ARBA00022892"/>
    </source>
</evidence>
<evidence type="ECO:0000256" key="9">
    <source>
        <dbReference type="ARBA" id="ARBA00023136"/>
    </source>
</evidence>
<evidence type="ECO:0000256" key="2">
    <source>
        <dbReference type="ARBA" id="ARBA00010120"/>
    </source>
</evidence>
<name>A0A8H6YGR4_9AGAR</name>
<keyword evidence="5" id="KW-0256">Endoplasmic reticulum</keyword>
<organism evidence="12 13">
    <name type="scientific">Mycena venus</name>
    <dbReference type="NCBI Taxonomy" id="2733690"/>
    <lineage>
        <taxon>Eukaryota</taxon>
        <taxon>Fungi</taxon>
        <taxon>Dikarya</taxon>
        <taxon>Basidiomycota</taxon>
        <taxon>Agaricomycotina</taxon>
        <taxon>Agaricomycetes</taxon>
        <taxon>Agaricomycetidae</taxon>
        <taxon>Agaricales</taxon>
        <taxon>Marasmiineae</taxon>
        <taxon>Mycenaceae</taxon>
        <taxon>Mycena</taxon>
    </lineage>
</organism>
<dbReference type="GO" id="GO:0016192">
    <property type="term" value="P:vesicle-mediated transport"/>
    <property type="evidence" value="ECO:0007669"/>
    <property type="project" value="UniProtKB-KW"/>
</dbReference>
<evidence type="ECO:0000256" key="7">
    <source>
        <dbReference type="ARBA" id="ARBA00022927"/>
    </source>
</evidence>
<accession>A0A8H6YGR4</accession>
<evidence type="ECO:0000256" key="8">
    <source>
        <dbReference type="ARBA" id="ARBA00022989"/>
    </source>
</evidence>
<keyword evidence="10 12" id="KW-0675">Receptor</keyword>
<protein>
    <submittedName>
        <fullName evidence="12">Protein-ER retention receptor</fullName>
    </submittedName>
</protein>
<evidence type="ECO:0000256" key="11">
    <source>
        <dbReference type="SAM" id="Phobius"/>
    </source>
</evidence>
<comment type="similarity">
    <text evidence="2">Belongs to the ERD2 family.</text>
</comment>
<dbReference type="GO" id="GO:0046923">
    <property type="term" value="F:ER retention sequence binding"/>
    <property type="evidence" value="ECO:0007669"/>
    <property type="project" value="InterPro"/>
</dbReference>